<feature type="region of interest" description="Disordered" evidence="1">
    <location>
        <begin position="1"/>
        <end position="29"/>
    </location>
</feature>
<gene>
    <name evidence="2" type="ORF">PTKU64_88850</name>
</gene>
<evidence type="ECO:0000313" key="3">
    <source>
        <dbReference type="Proteomes" id="UP001319874"/>
    </source>
</evidence>
<sequence length="96" mass="10674">MLQAGDGVEEGGDLLQAEDDGEPDWLPGQGEILVTPVKFERHAVEEAQRADRRAETAFRRSPELLGPEEIRAWLIYGCQLALVAEVVVPCETRCNR</sequence>
<evidence type="ECO:0000313" key="2">
    <source>
        <dbReference type="EMBL" id="BCZ85210.1"/>
    </source>
</evidence>
<proteinExistence type="predicted"/>
<name>A0ABN6JWM3_9BURK</name>
<reference evidence="2 3" key="1">
    <citation type="journal article" date="2022" name="Front. Microbiol.">
        <title>Identification and characterization of a novel class of self-sufficient cytochrome P450 hydroxylase involved in cyclohexanecarboxylate degradation in Paraburkholderia terrae strain KU-64.</title>
        <authorList>
            <person name="Yamamoto T."/>
            <person name="Hasegawa Y."/>
            <person name="Iwaki H."/>
        </authorList>
    </citation>
    <scope>NUCLEOTIDE SEQUENCE [LARGE SCALE GENOMIC DNA]</scope>
    <source>
        <strain evidence="2 3">KU-64</strain>
    </source>
</reference>
<feature type="compositionally biased region" description="Acidic residues" evidence="1">
    <location>
        <begin position="7"/>
        <end position="23"/>
    </location>
</feature>
<protein>
    <submittedName>
        <fullName evidence="2">Uncharacterized protein</fullName>
    </submittedName>
</protein>
<dbReference type="EMBL" id="AP024958">
    <property type="protein sequence ID" value="BCZ85210.1"/>
    <property type="molecule type" value="Genomic_DNA"/>
</dbReference>
<keyword evidence="3" id="KW-1185">Reference proteome</keyword>
<evidence type="ECO:0000256" key="1">
    <source>
        <dbReference type="SAM" id="MobiDB-lite"/>
    </source>
</evidence>
<accession>A0ABN6JWM3</accession>
<organism evidence="2 3">
    <name type="scientific">Paraburkholderia terrae</name>
    <dbReference type="NCBI Taxonomy" id="311230"/>
    <lineage>
        <taxon>Bacteria</taxon>
        <taxon>Pseudomonadati</taxon>
        <taxon>Pseudomonadota</taxon>
        <taxon>Betaproteobacteria</taxon>
        <taxon>Burkholderiales</taxon>
        <taxon>Burkholderiaceae</taxon>
        <taxon>Paraburkholderia</taxon>
    </lineage>
</organism>
<dbReference type="Proteomes" id="UP001319874">
    <property type="component" value="Chromosome 4"/>
</dbReference>